<keyword evidence="3" id="KW-1185">Reference proteome</keyword>
<gene>
    <name evidence="2" type="ORF">HF526_25005</name>
</gene>
<reference evidence="2 3" key="1">
    <citation type="submission" date="2020-04" db="EMBL/GenBank/DDBJ databases">
        <authorList>
            <person name="Klaysubun C."/>
            <person name="Duangmal K."/>
            <person name="Lipun K."/>
        </authorList>
    </citation>
    <scope>NUCLEOTIDE SEQUENCE [LARGE SCALE GENOMIC DNA]</scope>
    <source>
        <strain evidence="2 3">K10HN5</strain>
    </source>
</reference>
<comment type="caution">
    <text evidence="2">The sequence shown here is derived from an EMBL/GenBank/DDBJ whole genome shotgun (WGS) entry which is preliminary data.</text>
</comment>
<feature type="region of interest" description="Disordered" evidence="1">
    <location>
        <begin position="1"/>
        <end position="32"/>
    </location>
</feature>
<accession>A0ABX1SG58</accession>
<name>A0ABX1SG58_9PSEU</name>
<protein>
    <submittedName>
        <fullName evidence="2">Uncharacterized protein</fullName>
    </submittedName>
</protein>
<sequence length="52" mass="5728">MTDDTDHARLAADHLSAEPRSSAARRSGSDVTTTLGGELVLHRLWMELPRAR</sequence>
<evidence type="ECO:0000313" key="2">
    <source>
        <dbReference type="EMBL" id="NMI00542.1"/>
    </source>
</evidence>
<dbReference type="RefSeq" id="WP_169384015.1">
    <property type="nucleotide sequence ID" value="NZ_JAAXLA010000059.1"/>
</dbReference>
<dbReference type="Proteomes" id="UP000820669">
    <property type="component" value="Unassembled WGS sequence"/>
</dbReference>
<organism evidence="2 3">
    <name type="scientific">Pseudonocardia acidicola</name>
    <dbReference type="NCBI Taxonomy" id="2724939"/>
    <lineage>
        <taxon>Bacteria</taxon>
        <taxon>Bacillati</taxon>
        <taxon>Actinomycetota</taxon>
        <taxon>Actinomycetes</taxon>
        <taxon>Pseudonocardiales</taxon>
        <taxon>Pseudonocardiaceae</taxon>
        <taxon>Pseudonocardia</taxon>
    </lineage>
</organism>
<proteinExistence type="predicted"/>
<feature type="compositionally biased region" description="Basic and acidic residues" evidence="1">
    <location>
        <begin position="1"/>
        <end position="17"/>
    </location>
</feature>
<evidence type="ECO:0000313" key="3">
    <source>
        <dbReference type="Proteomes" id="UP000820669"/>
    </source>
</evidence>
<dbReference type="EMBL" id="JAAXLA010000059">
    <property type="protein sequence ID" value="NMI00542.1"/>
    <property type="molecule type" value="Genomic_DNA"/>
</dbReference>
<evidence type="ECO:0000256" key="1">
    <source>
        <dbReference type="SAM" id="MobiDB-lite"/>
    </source>
</evidence>